<accession>A0A6C0EPS8</accession>
<organism evidence="1">
    <name type="scientific">viral metagenome</name>
    <dbReference type="NCBI Taxonomy" id="1070528"/>
    <lineage>
        <taxon>unclassified sequences</taxon>
        <taxon>metagenomes</taxon>
        <taxon>organismal metagenomes</taxon>
    </lineage>
</organism>
<dbReference type="AlphaFoldDB" id="A0A6C0EPS8"/>
<protein>
    <submittedName>
        <fullName evidence="1">Uncharacterized protein</fullName>
    </submittedName>
</protein>
<dbReference type="EMBL" id="MN738906">
    <property type="protein sequence ID" value="QHT30681.1"/>
    <property type="molecule type" value="Genomic_DNA"/>
</dbReference>
<sequence length="216" mass="24857">MSNPILSSYRLGDLVILSNLTENEKEKLCLEHPNSFGDEYIKLNLPTTIFTNKIENNIKHITSIVSNFINNNSDLFPSDIQDSIVIHIRLGDVLAGLNNFEISKRPLDINYLQSIISSIKEPYKNIYIIGKSHYGDSTFDMDKYDECKLLSDKYLNDCLSRFNAIHFNSNNHDIDLCCAIKSKLFIQGKGNYSKLILEIRKNLNLNSIETNYDLYY</sequence>
<name>A0A6C0EPS8_9ZZZZ</name>
<reference evidence="1" key="1">
    <citation type="journal article" date="2020" name="Nature">
        <title>Giant virus diversity and host interactions through global metagenomics.</title>
        <authorList>
            <person name="Schulz F."/>
            <person name="Roux S."/>
            <person name="Paez-Espino D."/>
            <person name="Jungbluth S."/>
            <person name="Walsh D.A."/>
            <person name="Denef V.J."/>
            <person name="McMahon K.D."/>
            <person name="Konstantinidis K.T."/>
            <person name="Eloe-Fadrosh E.A."/>
            <person name="Kyrpides N.C."/>
            <person name="Woyke T."/>
        </authorList>
    </citation>
    <scope>NUCLEOTIDE SEQUENCE</scope>
    <source>
        <strain evidence="1">GVMAG-M-3300009151-35</strain>
    </source>
</reference>
<evidence type="ECO:0000313" key="1">
    <source>
        <dbReference type="EMBL" id="QHT30681.1"/>
    </source>
</evidence>
<proteinExistence type="predicted"/>